<keyword evidence="2" id="KW-1185">Reference proteome</keyword>
<name>A0A1M5C002_9BACE</name>
<dbReference type="EMBL" id="FQVD01000021">
    <property type="protein sequence ID" value="SHF48068.1"/>
    <property type="molecule type" value="Genomic_DNA"/>
</dbReference>
<evidence type="ECO:0000313" key="2">
    <source>
        <dbReference type="Proteomes" id="UP000184436"/>
    </source>
</evidence>
<sequence length="29" mass="3435">MVFFEMVENIINNEFEVRLSQNGISVDEM</sequence>
<evidence type="ECO:0000313" key="1">
    <source>
        <dbReference type="EMBL" id="SHF48068.1"/>
    </source>
</evidence>
<reference evidence="1 2" key="1">
    <citation type="submission" date="2016-11" db="EMBL/GenBank/DDBJ databases">
        <authorList>
            <person name="Jaros S."/>
            <person name="Januszkiewicz K."/>
            <person name="Wedrychowicz H."/>
        </authorList>
    </citation>
    <scope>NUCLEOTIDE SEQUENCE [LARGE SCALE GENOMIC DNA]</scope>
    <source>
        <strain evidence="1 2">DSM 26883</strain>
    </source>
</reference>
<dbReference type="AlphaFoldDB" id="A0A1M5C002"/>
<gene>
    <name evidence="1" type="ORF">SAMN05444349_12158</name>
</gene>
<accession>A0A1M5C002</accession>
<protein>
    <submittedName>
        <fullName evidence="1">Uncharacterized protein</fullName>
    </submittedName>
</protein>
<proteinExistence type="predicted"/>
<organism evidence="1 2">
    <name type="scientific">Bacteroides faecichinchillae</name>
    <dbReference type="NCBI Taxonomy" id="871325"/>
    <lineage>
        <taxon>Bacteria</taxon>
        <taxon>Pseudomonadati</taxon>
        <taxon>Bacteroidota</taxon>
        <taxon>Bacteroidia</taxon>
        <taxon>Bacteroidales</taxon>
        <taxon>Bacteroidaceae</taxon>
        <taxon>Bacteroides</taxon>
    </lineage>
</organism>
<dbReference type="Proteomes" id="UP000184436">
    <property type="component" value="Unassembled WGS sequence"/>
</dbReference>